<dbReference type="Pfam" id="PF01497">
    <property type="entry name" value="Peripla_BP_2"/>
    <property type="match status" value="1"/>
</dbReference>
<dbReference type="EMBL" id="JAHHGZ010000066">
    <property type="protein sequence ID" value="MBW4672188.1"/>
    <property type="molecule type" value="Genomic_DNA"/>
</dbReference>
<evidence type="ECO:0000256" key="1">
    <source>
        <dbReference type="ARBA" id="ARBA00004196"/>
    </source>
</evidence>
<evidence type="ECO:0000313" key="6">
    <source>
        <dbReference type="EMBL" id="MBW4672188.1"/>
    </source>
</evidence>
<reference evidence="6" key="1">
    <citation type="submission" date="2021-05" db="EMBL/GenBank/DDBJ databases">
        <authorList>
            <person name="Pietrasiak N."/>
            <person name="Ward R."/>
            <person name="Stajich J.E."/>
            <person name="Kurbessoian T."/>
        </authorList>
    </citation>
    <scope>NUCLEOTIDE SEQUENCE</scope>
    <source>
        <strain evidence="6">GSE-NOS-MK-12-04C</strain>
    </source>
</reference>
<evidence type="ECO:0000313" key="7">
    <source>
        <dbReference type="Proteomes" id="UP000729701"/>
    </source>
</evidence>
<protein>
    <submittedName>
        <fullName evidence="6">Iron-siderophore ABC transporter substrate-binding protein</fullName>
    </submittedName>
</protein>
<comment type="similarity">
    <text evidence="2">Belongs to the bacterial solute-binding protein 8 family.</text>
</comment>
<evidence type="ECO:0000256" key="4">
    <source>
        <dbReference type="ARBA" id="ARBA00022729"/>
    </source>
</evidence>
<dbReference type="PROSITE" id="PS50983">
    <property type="entry name" value="FE_B12_PBP"/>
    <property type="match status" value="1"/>
</dbReference>
<dbReference type="CDD" id="cd01146">
    <property type="entry name" value="FhuD"/>
    <property type="match status" value="1"/>
</dbReference>
<gene>
    <name evidence="6" type="ORF">KME60_33395</name>
</gene>
<reference evidence="6" key="2">
    <citation type="journal article" date="2022" name="Microbiol. Resour. Announc.">
        <title>Metagenome Sequencing to Explore Phylogenomics of Terrestrial Cyanobacteria.</title>
        <authorList>
            <person name="Ward R.D."/>
            <person name="Stajich J.E."/>
            <person name="Johansen J.R."/>
            <person name="Huntemann M."/>
            <person name="Clum A."/>
            <person name="Foster B."/>
            <person name="Foster B."/>
            <person name="Roux S."/>
            <person name="Palaniappan K."/>
            <person name="Varghese N."/>
            <person name="Mukherjee S."/>
            <person name="Reddy T.B.K."/>
            <person name="Daum C."/>
            <person name="Copeland A."/>
            <person name="Chen I.A."/>
            <person name="Ivanova N.N."/>
            <person name="Kyrpides N.C."/>
            <person name="Shapiro N."/>
            <person name="Eloe-Fadrosh E.A."/>
            <person name="Pietrasiak N."/>
        </authorList>
    </citation>
    <scope>NUCLEOTIDE SEQUENCE</scope>
    <source>
        <strain evidence="6">GSE-NOS-MK-12-04C</strain>
    </source>
</reference>
<name>A0A951QY09_9CYAN</name>
<dbReference type="SUPFAM" id="SSF53807">
    <property type="entry name" value="Helical backbone' metal receptor"/>
    <property type="match status" value="1"/>
</dbReference>
<dbReference type="AlphaFoldDB" id="A0A951QY09"/>
<accession>A0A951QY09</accession>
<feature type="domain" description="Fe/B12 periplasmic-binding" evidence="5">
    <location>
        <begin position="72"/>
        <end position="363"/>
    </location>
</feature>
<dbReference type="PANTHER" id="PTHR30532:SF24">
    <property type="entry name" value="FERRIC ENTEROBACTIN-BINDING PERIPLASMIC PROTEIN FEPB"/>
    <property type="match status" value="1"/>
</dbReference>
<comment type="caution">
    <text evidence="6">The sequence shown here is derived from an EMBL/GenBank/DDBJ whole genome shotgun (WGS) entry which is preliminary data.</text>
</comment>
<sequence length="366" mass="40386">MNLQYHLINCRFKILCTGIITSILLAGCGGQTALNKTSNINKANSISPTSQNKCQSIQHKLGKTQICNESQKVVALNPKMLDILLSIDIQPIGFADAFAIHKGNYDNPRQQIPYLGSRVSIQPTNLGTSSQPSLESIVKLKPDLILGDARGNNEDYKILSQIAPTLLFSYVGADDDKWQDIIKDIAKIFGRTQKAQKVIENYQKQLTYTRKLLAPVAATYPKVLMLSSEQLKQNLRIVNSTDFCGGIIEDLGFQLVSISNVKQQSINQAISIEILPKLDADLIIIQAHNISAFAQLSQAKGLESNQLEKLKQQWQKSALAQSLKATKKGHVYFVPTYLCLGLPGPIGAEIFLNEIRQKLPTSIAKT</sequence>
<evidence type="ECO:0000259" key="5">
    <source>
        <dbReference type="PROSITE" id="PS50983"/>
    </source>
</evidence>
<comment type="subcellular location">
    <subcellularLocation>
        <location evidence="1">Cell envelope</location>
    </subcellularLocation>
</comment>
<dbReference type="InterPro" id="IPR051313">
    <property type="entry name" value="Bact_iron-sidero_bind"/>
</dbReference>
<evidence type="ECO:0000256" key="3">
    <source>
        <dbReference type="ARBA" id="ARBA00022448"/>
    </source>
</evidence>
<dbReference type="PANTHER" id="PTHR30532">
    <property type="entry name" value="IRON III DICITRATE-BINDING PERIPLASMIC PROTEIN"/>
    <property type="match status" value="1"/>
</dbReference>
<organism evidence="6 7">
    <name type="scientific">Cyanomargarita calcarea GSE-NOS-MK-12-04C</name>
    <dbReference type="NCBI Taxonomy" id="2839659"/>
    <lineage>
        <taxon>Bacteria</taxon>
        <taxon>Bacillati</taxon>
        <taxon>Cyanobacteriota</taxon>
        <taxon>Cyanophyceae</taxon>
        <taxon>Nostocales</taxon>
        <taxon>Cyanomargaritaceae</taxon>
        <taxon>Cyanomargarita</taxon>
    </lineage>
</organism>
<proteinExistence type="inferred from homology"/>
<keyword evidence="4" id="KW-0732">Signal</keyword>
<keyword evidence="3" id="KW-0813">Transport</keyword>
<dbReference type="InterPro" id="IPR002491">
    <property type="entry name" value="ABC_transptr_periplasmic_BD"/>
</dbReference>
<evidence type="ECO:0000256" key="2">
    <source>
        <dbReference type="ARBA" id="ARBA00008814"/>
    </source>
</evidence>
<dbReference type="Gene3D" id="3.40.50.1980">
    <property type="entry name" value="Nitrogenase molybdenum iron protein domain"/>
    <property type="match status" value="2"/>
</dbReference>
<dbReference type="GO" id="GO:1901678">
    <property type="term" value="P:iron coordination entity transport"/>
    <property type="evidence" value="ECO:0007669"/>
    <property type="project" value="UniProtKB-ARBA"/>
</dbReference>
<dbReference type="GO" id="GO:0030288">
    <property type="term" value="C:outer membrane-bounded periplasmic space"/>
    <property type="evidence" value="ECO:0007669"/>
    <property type="project" value="TreeGrafter"/>
</dbReference>
<dbReference type="Proteomes" id="UP000729701">
    <property type="component" value="Unassembled WGS sequence"/>
</dbReference>